<keyword evidence="2" id="KW-1185">Reference proteome</keyword>
<sequence>MTTVTILQFNLPSCSGAGSNPNKNPICHHNVQIKWSTTLIAPVVDFYVAQTDNNVGLSEAGFVKFAELDDGVVKNVSWVVL</sequence>
<gene>
    <name evidence="1" type="ORF">CVT26_014312</name>
</gene>
<evidence type="ECO:0000313" key="2">
    <source>
        <dbReference type="Proteomes" id="UP000284706"/>
    </source>
</evidence>
<accession>A0A409Y8R7</accession>
<dbReference type="AlphaFoldDB" id="A0A409Y8R7"/>
<reference evidence="1 2" key="1">
    <citation type="journal article" date="2018" name="Evol. Lett.">
        <title>Horizontal gene cluster transfer increased hallucinogenic mushroom diversity.</title>
        <authorList>
            <person name="Reynolds H.T."/>
            <person name="Vijayakumar V."/>
            <person name="Gluck-Thaler E."/>
            <person name="Korotkin H.B."/>
            <person name="Matheny P.B."/>
            <person name="Slot J.C."/>
        </authorList>
    </citation>
    <scope>NUCLEOTIDE SEQUENCE [LARGE SCALE GENOMIC DNA]</scope>
    <source>
        <strain evidence="1 2">SRW20</strain>
    </source>
</reference>
<evidence type="ECO:0000313" key="1">
    <source>
        <dbReference type="EMBL" id="PPQ99369.1"/>
    </source>
</evidence>
<dbReference type="Proteomes" id="UP000284706">
    <property type="component" value="Unassembled WGS sequence"/>
</dbReference>
<dbReference type="InParanoid" id="A0A409Y8R7"/>
<organism evidence="1 2">
    <name type="scientific">Gymnopilus dilepis</name>
    <dbReference type="NCBI Taxonomy" id="231916"/>
    <lineage>
        <taxon>Eukaryota</taxon>
        <taxon>Fungi</taxon>
        <taxon>Dikarya</taxon>
        <taxon>Basidiomycota</taxon>
        <taxon>Agaricomycotina</taxon>
        <taxon>Agaricomycetes</taxon>
        <taxon>Agaricomycetidae</taxon>
        <taxon>Agaricales</taxon>
        <taxon>Agaricineae</taxon>
        <taxon>Hymenogastraceae</taxon>
        <taxon>Gymnopilus</taxon>
    </lineage>
</organism>
<dbReference type="EMBL" id="NHYE01001067">
    <property type="protein sequence ID" value="PPQ99369.1"/>
    <property type="molecule type" value="Genomic_DNA"/>
</dbReference>
<comment type="caution">
    <text evidence="1">The sequence shown here is derived from an EMBL/GenBank/DDBJ whole genome shotgun (WGS) entry which is preliminary data.</text>
</comment>
<dbReference type="InterPro" id="IPR036908">
    <property type="entry name" value="RlpA-like_sf"/>
</dbReference>
<proteinExistence type="predicted"/>
<dbReference type="OrthoDB" id="406505at2759"/>
<dbReference type="Gene3D" id="2.40.40.10">
    <property type="entry name" value="RlpA-like domain"/>
    <property type="match status" value="1"/>
</dbReference>
<name>A0A409Y8R7_9AGAR</name>
<protein>
    <submittedName>
        <fullName evidence="1">Uncharacterized protein</fullName>
    </submittedName>
</protein>